<organism evidence="1 2">
    <name type="scientific">Fluviispira sanaruensis</name>
    <dbReference type="NCBI Taxonomy" id="2493639"/>
    <lineage>
        <taxon>Bacteria</taxon>
        <taxon>Pseudomonadati</taxon>
        <taxon>Bdellovibrionota</taxon>
        <taxon>Oligoflexia</taxon>
        <taxon>Silvanigrellales</taxon>
        <taxon>Silvanigrellaceae</taxon>
        <taxon>Fluviispira</taxon>
    </lineage>
</organism>
<gene>
    <name evidence="1" type="ORF">JCM31447_28340</name>
</gene>
<dbReference type="InterPro" id="IPR007460">
    <property type="entry name" value="BrnT_toxin"/>
</dbReference>
<proteinExistence type="predicted"/>
<dbReference type="Gene3D" id="3.10.450.530">
    <property type="entry name" value="Ribonuclease toxin, BrnT, of type II toxin-antitoxin system"/>
    <property type="match status" value="1"/>
</dbReference>
<dbReference type="EMBL" id="AP019368">
    <property type="protein sequence ID" value="BBH54370.1"/>
    <property type="molecule type" value="Genomic_DNA"/>
</dbReference>
<dbReference type="KEGG" id="sbf:JCM31447_28340"/>
<evidence type="ECO:0000313" key="1">
    <source>
        <dbReference type="EMBL" id="BBH54370.1"/>
    </source>
</evidence>
<accession>A0A4P2VPY8</accession>
<dbReference type="AlphaFoldDB" id="A0A4P2VPY8"/>
<dbReference type="OrthoDB" id="9798158at2"/>
<dbReference type="Pfam" id="PF04365">
    <property type="entry name" value="BrnT_toxin"/>
    <property type="match status" value="1"/>
</dbReference>
<dbReference type="RefSeq" id="WP_130611981.1">
    <property type="nucleotide sequence ID" value="NZ_AP019368.1"/>
</dbReference>
<keyword evidence="2" id="KW-1185">Reference proteome</keyword>
<reference evidence="1 2" key="1">
    <citation type="submission" date="2018-12" db="EMBL/GenBank/DDBJ databases">
        <title>Rubrispira sanarue gen. nov., sp., nov., a member of the order Silvanigrellales, isolated from a brackish lake in Hamamatsu Japan.</title>
        <authorList>
            <person name="Maejima Y."/>
            <person name="Iino T."/>
            <person name="Muraguchi Y."/>
            <person name="Fukuda K."/>
            <person name="Nojiri H."/>
            <person name="Ohkuma M."/>
            <person name="Moriuchi R."/>
            <person name="Dohra H."/>
            <person name="Kimbara K."/>
            <person name="Shintani M."/>
        </authorList>
    </citation>
    <scope>NUCLEOTIDE SEQUENCE [LARGE SCALE GENOMIC DNA]</scope>
    <source>
        <strain evidence="1 2">RF1110005</strain>
    </source>
</reference>
<protein>
    <submittedName>
        <fullName evidence="1">BrnT family toxin</fullName>
    </submittedName>
</protein>
<evidence type="ECO:0000313" key="2">
    <source>
        <dbReference type="Proteomes" id="UP000291236"/>
    </source>
</evidence>
<sequence>MQIASDKEVETWLTNVWNGEFDWDEGNTQKTSKHGVTPEQIETIIQNEMVFLGRIVEPDGVNFGENRYILLGIILDGRGFTLICTIRTEKVRPISCRRMRDNEKRAYEKAKKLQLR</sequence>
<dbReference type="InterPro" id="IPR038573">
    <property type="entry name" value="BrnT_sf"/>
</dbReference>
<dbReference type="Proteomes" id="UP000291236">
    <property type="component" value="Chromosome"/>
</dbReference>
<name>A0A4P2VPY8_FLUSA</name>